<keyword evidence="5" id="KW-0067">ATP-binding</keyword>
<dbReference type="EMBL" id="SNRW01005694">
    <property type="protein sequence ID" value="KAA6384570.1"/>
    <property type="molecule type" value="Genomic_DNA"/>
</dbReference>
<reference evidence="8 9" key="1">
    <citation type="submission" date="2019-03" db="EMBL/GenBank/DDBJ databases">
        <title>Single cell metagenomics reveals metabolic interactions within the superorganism composed of flagellate Streblomastix strix and complex community of Bacteroidetes bacteria on its surface.</title>
        <authorList>
            <person name="Treitli S.C."/>
            <person name="Kolisko M."/>
            <person name="Husnik F."/>
            <person name="Keeling P."/>
            <person name="Hampl V."/>
        </authorList>
    </citation>
    <scope>NUCLEOTIDE SEQUENCE [LARGE SCALE GENOMIC DNA]</scope>
    <source>
        <strain evidence="8">ST1C</strain>
    </source>
</reference>
<evidence type="ECO:0000256" key="5">
    <source>
        <dbReference type="ARBA" id="ARBA00022840"/>
    </source>
</evidence>
<dbReference type="PANTHER" id="PTHR43671">
    <property type="entry name" value="SERINE/THREONINE-PROTEIN KINASE NEK"/>
    <property type="match status" value="1"/>
</dbReference>
<dbReference type="GO" id="GO:0004674">
    <property type="term" value="F:protein serine/threonine kinase activity"/>
    <property type="evidence" value="ECO:0007669"/>
    <property type="project" value="UniProtKB-EC"/>
</dbReference>
<dbReference type="InterPro" id="IPR000719">
    <property type="entry name" value="Prot_kinase_dom"/>
</dbReference>
<feature type="compositionally biased region" description="Acidic residues" evidence="6">
    <location>
        <begin position="59"/>
        <end position="77"/>
    </location>
</feature>
<keyword evidence="3" id="KW-0547">Nucleotide-binding</keyword>
<dbReference type="GO" id="GO:0005524">
    <property type="term" value="F:ATP binding"/>
    <property type="evidence" value="ECO:0007669"/>
    <property type="project" value="UniProtKB-KW"/>
</dbReference>
<keyword evidence="4" id="KW-0418">Kinase</keyword>
<feature type="region of interest" description="Disordered" evidence="6">
    <location>
        <begin position="52"/>
        <end position="83"/>
    </location>
</feature>
<accession>A0A5J4VQ16</accession>
<evidence type="ECO:0000256" key="4">
    <source>
        <dbReference type="ARBA" id="ARBA00022777"/>
    </source>
</evidence>
<proteinExistence type="predicted"/>
<dbReference type="PANTHER" id="PTHR43671:SF13">
    <property type="entry name" value="SERINE_THREONINE-PROTEIN KINASE NEK2"/>
    <property type="match status" value="1"/>
</dbReference>
<dbReference type="Pfam" id="PF00069">
    <property type="entry name" value="Pkinase"/>
    <property type="match status" value="1"/>
</dbReference>
<dbReference type="Gene3D" id="1.10.510.10">
    <property type="entry name" value="Transferase(Phosphotransferase) domain 1"/>
    <property type="match status" value="1"/>
</dbReference>
<dbReference type="AlphaFoldDB" id="A0A5J4VQ16"/>
<evidence type="ECO:0000256" key="2">
    <source>
        <dbReference type="ARBA" id="ARBA00022679"/>
    </source>
</evidence>
<feature type="domain" description="Protein kinase" evidence="7">
    <location>
        <begin position="1"/>
        <end position="168"/>
    </location>
</feature>
<protein>
    <recommendedName>
        <fullName evidence="1">non-specific serine/threonine protein kinase</fullName>
        <ecNumber evidence="1">2.7.11.1</ecNumber>
    </recommendedName>
</protein>
<organism evidence="8 9">
    <name type="scientific">Streblomastix strix</name>
    <dbReference type="NCBI Taxonomy" id="222440"/>
    <lineage>
        <taxon>Eukaryota</taxon>
        <taxon>Metamonada</taxon>
        <taxon>Preaxostyla</taxon>
        <taxon>Oxymonadida</taxon>
        <taxon>Streblomastigidae</taxon>
        <taxon>Streblomastix</taxon>
    </lineage>
</organism>
<dbReference type="Proteomes" id="UP000324800">
    <property type="component" value="Unassembled WGS sequence"/>
</dbReference>
<gene>
    <name evidence="8" type="ORF">EZS28_019904</name>
</gene>
<sequence>IFELLLSYLQADFGLARKLELGQLYTLAVGGTFLYQAPELLFNNSVLSKEKEKVKQKSDDEEENEEEEQEQEEEDIEEKNKQNQKETIDVDVWAFGTVMFELLAQRHPFFTNKNITPSEFIQKVLTHLPAKLPSLYPDQLKNIIMRMLEKNPNNRISASEVLVELDALELSMKQ</sequence>
<evidence type="ECO:0000259" key="7">
    <source>
        <dbReference type="PROSITE" id="PS50011"/>
    </source>
</evidence>
<evidence type="ECO:0000313" key="9">
    <source>
        <dbReference type="Proteomes" id="UP000324800"/>
    </source>
</evidence>
<name>A0A5J4VQ16_9EUKA</name>
<dbReference type="InterPro" id="IPR011009">
    <property type="entry name" value="Kinase-like_dom_sf"/>
</dbReference>
<keyword evidence="2" id="KW-0808">Transferase</keyword>
<comment type="caution">
    <text evidence="8">The sequence shown here is derived from an EMBL/GenBank/DDBJ whole genome shotgun (WGS) entry which is preliminary data.</text>
</comment>
<dbReference type="OrthoDB" id="774951at2759"/>
<dbReference type="EC" id="2.7.11.1" evidence="1"/>
<evidence type="ECO:0000256" key="3">
    <source>
        <dbReference type="ARBA" id="ARBA00022741"/>
    </source>
</evidence>
<dbReference type="SUPFAM" id="SSF56112">
    <property type="entry name" value="Protein kinase-like (PK-like)"/>
    <property type="match status" value="1"/>
</dbReference>
<evidence type="ECO:0000256" key="1">
    <source>
        <dbReference type="ARBA" id="ARBA00012513"/>
    </source>
</evidence>
<dbReference type="InterPro" id="IPR050660">
    <property type="entry name" value="NEK_Ser/Thr_kinase"/>
</dbReference>
<dbReference type="PROSITE" id="PS50011">
    <property type="entry name" value="PROTEIN_KINASE_DOM"/>
    <property type="match status" value="1"/>
</dbReference>
<evidence type="ECO:0000256" key="6">
    <source>
        <dbReference type="SAM" id="MobiDB-lite"/>
    </source>
</evidence>
<evidence type="ECO:0000313" key="8">
    <source>
        <dbReference type="EMBL" id="KAA6384570.1"/>
    </source>
</evidence>
<feature type="non-terminal residue" evidence="8">
    <location>
        <position position="1"/>
    </location>
</feature>